<accession>A0A1I0WSM0</accession>
<dbReference type="EMBL" id="FOKA01000003">
    <property type="protein sequence ID" value="SFA91534.1"/>
    <property type="molecule type" value="Genomic_DNA"/>
</dbReference>
<proteinExistence type="predicted"/>
<keyword evidence="1" id="KW-0378">Hydrolase</keyword>
<dbReference type="InterPro" id="IPR050300">
    <property type="entry name" value="GDXG_lipolytic_enzyme"/>
</dbReference>
<evidence type="ECO:0000256" key="1">
    <source>
        <dbReference type="ARBA" id="ARBA00022801"/>
    </source>
</evidence>
<dbReference type="InterPro" id="IPR049492">
    <property type="entry name" value="BD-FAE-like_dom"/>
</dbReference>
<dbReference type="STRING" id="988821.SAMN05421867_103196"/>
<dbReference type="AlphaFoldDB" id="A0A1I0WSM0"/>
<dbReference type="InterPro" id="IPR029058">
    <property type="entry name" value="AB_hydrolase_fold"/>
</dbReference>
<dbReference type="RefSeq" id="WP_203708689.1">
    <property type="nucleotide sequence ID" value="NZ_BONM01000002.1"/>
</dbReference>
<sequence>MTGPAVHRYGPDPDQHAELWLPADGGTPRGVVVVVHGGFWRARYDLSLGRPPAASLVAHGWAAWNLEYRRERGAAATLADVAAGVDALADVPGLAALHAEGRPVVVLGHSAGGHLAAWVAGARRLPDGGTTGTARVAVTGVVSQAGVLDLATAHVQGLGGGAVADFLGRPPRRDDEPVDPMAEAPLAVPVRCVHGVADDVVPPAQSEAYVARAGRLGGDAALVAVPGGHMDLVDPRTAAWDRTLGLLEGLAGLS</sequence>
<name>A0A1I0WSM0_9CELL</name>
<evidence type="ECO:0000259" key="2">
    <source>
        <dbReference type="Pfam" id="PF20434"/>
    </source>
</evidence>
<dbReference type="SUPFAM" id="SSF53474">
    <property type="entry name" value="alpha/beta-Hydrolases"/>
    <property type="match status" value="1"/>
</dbReference>
<dbReference type="Proteomes" id="UP000199012">
    <property type="component" value="Unassembled WGS sequence"/>
</dbReference>
<keyword evidence="4" id="KW-1185">Reference proteome</keyword>
<dbReference type="Pfam" id="PF20434">
    <property type="entry name" value="BD-FAE"/>
    <property type="match status" value="1"/>
</dbReference>
<gene>
    <name evidence="3" type="ORF">SAMN05421867_103196</name>
</gene>
<dbReference type="Gene3D" id="3.40.50.1820">
    <property type="entry name" value="alpha/beta hydrolase"/>
    <property type="match status" value="1"/>
</dbReference>
<evidence type="ECO:0000313" key="4">
    <source>
        <dbReference type="Proteomes" id="UP000199012"/>
    </source>
</evidence>
<dbReference type="GO" id="GO:0016787">
    <property type="term" value="F:hydrolase activity"/>
    <property type="evidence" value="ECO:0007669"/>
    <property type="project" value="UniProtKB-KW"/>
</dbReference>
<dbReference type="PANTHER" id="PTHR48081:SF33">
    <property type="entry name" value="KYNURENINE FORMAMIDASE"/>
    <property type="match status" value="1"/>
</dbReference>
<protein>
    <submittedName>
        <fullName evidence="3">Acetyl esterase/lipase</fullName>
    </submittedName>
</protein>
<reference evidence="3 4" key="1">
    <citation type="submission" date="2016-10" db="EMBL/GenBank/DDBJ databases">
        <authorList>
            <person name="de Groot N.N."/>
        </authorList>
    </citation>
    <scope>NUCLEOTIDE SEQUENCE [LARGE SCALE GENOMIC DNA]</scope>
    <source>
        <strain evidence="3 4">CGMCC 4.6945</strain>
    </source>
</reference>
<dbReference type="PANTHER" id="PTHR48081">
    <property type="entry name" value="AB HYDROLASE SUPERFAMILY PROTEIN C4A8.06C"/>
    <property type="match status" value="1"/>
</dbReference>
<feature type="domain" description="BD-FAE-like" evidence="2">
    <location>
        <begin position="19"/>
        <end position="208"/>
    </location>
</feature>
<evidence type="ECO:0000313" key="3">
    <source>
        <dbReference type="EMBL" id="SFA91534.1"/>
    </source>
</evidence>
<organism evidence="3 4">
    <name type="scientific">Cellulomonas marina</name>
    <dbReference type="NCBI Taxonomy" id="988821"/>
    <lineage>
        <taxon>Bacteria</taxon>
        <taxon>Bacillati</taxon>
        <taxon>Actinomycetota</taxon>
        <taxon>Actinomycetes</taxon>
        <taxon>Micrococcales</taxon>
        <taxon>Cellulomonadaceae</taxon>
        <taxon>Cellulomonas</taxon>
    </lineage>
</organism>